<evidence type="ECO:0000259" key="2">
    <source>
        <dbReference type="PROSITE" id="PS50157"/>
    </source>
</evidence>
<dbReference type="EMBL" id="OU896708">
    <property type="protein sequence ID" value="CAH1155402.1"/>
    <property type="molecule type" value="Genomic_DNA"/>
</dbReference>
<dbReference type="AlphaFoldDB" id="A0A9P0DN57"/>
<keyword evidence="1" id="KW-0862">Zinc</keyword>
<organism evidence="3 4">
    <name type="scientific">Phaedon cochleariae</name>
    <name type="common">Mustard beetle</name>
    <dbReference type="NCBI Taxonomy" id="80249"/>
    <lineage>
        <taxon>Eukaryota</taxon>
        <taxon>Metazoa</taxon>
        <taxon>Ecdysozoa</taxon>
        <taxon>Arthropoda</taxon>
        <taxon>Hexapoda</taxon>
        <taxon>Insecta</taxon>
        <taxon>Pterygota</taxon>
        <taxon>Neoptera</taxon>
        <taxon>Endopterygota</taxon>
        <taxon>Coleoptera</taxon>
        <taxon>Polyphaga</taxon>
        <taxon>Cucujiformia</taxon>
        <taxon>Chrysomeloidea</taxon>
        <taxon>Chrysomelidae</taxon>
        <taxon>Chrysomelinae</taxon>
        <taxon>Chrysomelini</taxon>
        <taxon>Phaedon</taxon>
    </lineage>
</organism>
<dbReference type="Gene3D" id="3.30.160.60">
    <property type="entry name" value="Classic Zinc Finger"/>
    <property type="match status" value="1"/>
</dbReference>
<evidence type="ECO:0000313" key="4">
    <source>
        <dbReference type="Proteomes" id="UP001153737"/>
    </source>
</evidence>
<dbReference type="Pfam" id="PF00096">
    <property type="entry name" value="zf-C2H2"/>
    <property type="match status" value="1"/>
</dbReference>
<reference evidence="3" key="1">
    <citation type="submission" date="2022-01" db="EMBL/GenBank/DDBJ databases">
        <authorList>
            <person name="King R."/>
        </authorList>
    </citation>
    <scope>NUCLEOTIDE SEQUENCE</scope>
</reference>
<dbReference type="SMART" id="SM00355">
    <property type="entry name" value="ZnF_C2H2"/>
    <property type="match status" value="2"/>
</dbReference>
<evidence type="ECO:0000256" key="1">
    <source>
        <dbReference type="PROSITE-ProRule" id="PRU00042"/>
    </source>
</evidence>
<dbReference type="SUPFAM" id="SSF57667">
    <property type="entry name" value="beta-beta-alpha zinc fingers"/>
    <property type="match status" value="1"/>
</dbReference>
<dbReference type="OrthoDB" id="3437960at2759"/>
<dbReference type="GO" id="GO:0008270">
    <property type="term" value="F:zinc ion binding"/>
    <property type="evidence" value="ECO:0007669"/>
    <property type="project" value="UniProtKB-KW"/>
</dbReference>
<sequence length="70" mass="8518">MAKRYGCPKCQKTYKHQTSLYKHINHECGVVPRFTCHLCNYAGKRKYHLKRHYMCCHKIQMRTVQYQQLV</sequence>
<dbReference type="InterPro" id="IPR036236">
    <property type="entry name" value="Znf_C2H2_sf"/>
</dbReference>
<dbReference type="PROSITE" id="PS50157">
    <property type="entry name" value="ZINC_FINGER_C2H2_2"/>
    <property type="match status" value="1"/>
</dbReference>
<gene>
    <name evidence="3" type="ORF">PHAECO_LOCUS6196</name>
</gene>
<dbReference type="InterPro" id="IPR013087">
    <property type="entry name" value="Znf_C2H2_type"/>
</dbReference>
<proteinExistence type="predicted"/>
<keyword evidence="1" id="KW-0863">Zinc-finger</keyword>
<keyword evidence="4" id="KW-1185">Reference proteome</keyword>
<reference evidence="3" key="2">
    <citation type="submission" date="2022-10" db="EMBL/GenBank/DDBJ databases">
        <authorList>
            <consortium name="ENA_rothamsted_submissions"/>
            <consortium name="culmorum"/>
            <person name="King R."/>
        </authorList>
    </citation>
    <scope>NUCLEOTIDE SEQUENCE</scope>
</reference>
<name>A0A9P0DN57_PHACE</name>
<keyword evidence="1" id="KW-0479">Metal-binding</keyword>
<accession>A0A9P0DN57</accession>
<evidence type="ECO:0000313" key="3">
    <source>
        <dbReference type="EMBL" id="CAH1155402.1"/>
    </source>
</evidence>
<feature type="domain" description="C2H2-type" evidence="2">
    <location>
        <begin position="5"/>
        <end position="32"/>
    </location>
</feature>
<protein>
    <recommendedName>
        <fullName evidence="2">C2H2-type domain-containing protein</fullName>
    </recommendedName>
</protein>
<dbReference type="Proteomes" id="UP001153737">
    <property type="component" value="Chromosome 2"/>
</dbReference>